<evidence type="ECO:0000313" key="4">
    <source>
        <dbReference type="Proteomes" id="UP001642464"/>
    </source>
</evidence>
<dbReference type="InterPro" id="IPR010775">
    <property type="entry name" value="DUF1365"/>
</dbReference>
<gene>
    <name evidence="3" type="ORF">SCF082_LOCUS4142</name>
</gene>
<comment type="caution">
    <text evidence="3">The sequence shown here is derived from an EMBL/GenBank/DDBJ whole genome shotgun (WGS) entry which is preliminary data.</text>
</comment>
<keyword evidence="3" id="KW-0489">Methyltransferase</keyword>
<dbReference type="InterPro" id="IPR029063">
    <property type="entry name" value="SAM-dependent_MTases_sf"/>
</dbReference>
<dbReference type="Pfam" id="PF01593">
    <property type="entry name" value="Amino_oxidase"/>
    <property type="match status" value="1"/>
</dbReference>
<dbReference type="InterPro" id="IPR050723">
    <property type="entry name" value="CFA/CMAS"/>
</dbReference>
<dbReference type="Pfam" id="PF02353">
    <property type="entry name" value="CMAS"/>
    <property type="match status" value="1"/>
</dbReference>
<evidence type="ECO:0000313" key="3">
    <source>
        <dbReference type="EMBL" id="CAK8994924.1"/>
    </source>
</evidence>
<dbReference type="Gene3D" id="3.50.50.60">
    <property type="entry name" value="FAD/NAD(P)-binding domain"/>
    <property type="match status" value="1"/>
</dbReference>
<reference evidence="3 4" key="1">
    <citation type="submission" date="2024-02" db="EMBL/GenBank/DDBJ databases">
        <authorList>
            <person name="Chen Y."/>
            <person name="Shah S."/>
            <person name="Dougan E. K."/>
            <person name="Thang M."/>
            <person name="Chan C."/>
        </authorList>
    </citation>
    <scope>NUCLEOTIDE SEQUENCE [LARGE SCALE GENOMIC DNA]</scope>
</reference>
<sequence length="1095" mass="124959">MRVAVIGSGVSGLVAAYLLQRKHDVTVFEAGAHVGGHVNTLDVELEGRDYSIDTGFIVHNERNYPGFIRLIEHLGVPTRPTSMSFSVRCDRTGLEYNGTNLNSLFAQRRNLVRPRFWGMLLDILRFNRSATSDLDHLGPETTVAEYLNWRGYSRAFAEQYLLPMGAAIWSCPVGTFADFPIRFIIEFFDNHGLLTVRNQPTWKVIEGGSRAYVDALTSRFRSPVRTSTPVESVRRGEDFVTVTSRNRIETFDEVIFACHSDQALTLLEDPSANETELLSAFPYSRSLAVLHTDATVLPRRQRAWAAWNYHIPSSPTDAVTVTYNMNILQHLDAPETFCVTLNEENAIDPARILARIPYSHPIFTTQRDAAQARHHEVIRTRRTSFCGAYWGNGFHEAGLASAVRVCDAFGISLDEIVADRAVVYLDLSELNTVFGRSWLWSTRRPALARFRREDHLGRSHEPLETSVRSLVERETGNRPTGPIRLLTHLRYFGYVMNPVSFYFCFDEAGHNVEAIVAEVNNTPWGEQHCYVLGPHNACESDDSTMRFEHDKEFHVSPFMSMKMRYRWRVTSPGERLAVRIACWRGEELLFTAELDLKRQPITPQRLRTVLLAYPLMTAKVFAAIYFEALRNRTMSIVLEDTLKPEAGEASTGPHRRWIERLGERLLYRLLASLKEGQVTVDNGRELKMFGPESSDLTATVTVHSSKLYGRLLHEGALGAAESYLQGEWTADDLTKFLRIVVRGIDSTQQLSGPVSLLSRMWHRLRHALNHNSFRGSQRNIAAHYDLSNDFFRLFLDETLAYSSGLFYRDSDTLYDASVQKFDRICRLLDLQPSDHLLEIGTGWGGFALHAATRYGCKVTTTTISRQQYRVARQRIKEAGLGHRVTLLLEDYRNLTGQYDKLASIEMIEAVGHQYMDAYFRRCSTLLKPDGLMALQGIVIRDQHYEQYLKSVDFIQKYIFPGGCLPSVSAMSTSCTRASDFRMLQLADFAPHYAQTLRLWRERFFAEIERVRALGFDDRFIRMWEYYLCYCEAAFTERSCGLVQMLLARPQARHDVNRDSSLLPPETSANDFSAADRQTRDRTGSRPRSTPSMIER</sequence>
<dbReference type="InterPro" id="IPR002937">
    <property type="entry name" value="Amino_oxidase"/>
</dbReference>
<dbReference type="CDD" id="cd02440">
    <property type="entry name" value="AdoMet_MTases"/>
    <property type="match status" value="1"/>
</dbReference>
<feature type="region of interest" description="Disordered" evidence="1">
    <location>
        <begin position="1056"/>
        <end position="1095"/>
    </location>
</feature>
<organism evidence="3 4">
    <name type="scientific">Durusdinium trenchii</name>
    <dbReference type="NCBI Taxonomy" id="1381693"/>
    <lineage>
        <taxon>Eukaryota</taxon>
        <taxon>Sar</taxon>
        <taxon>Alveolata</taxon>
        <taxon>Dinophyceae</taxon>
        <taxon>Suessiales</taxon>
        <taxon>Symbiodiniaceae</taxon>
        <taxon>Durusdinium</taxon>
    </lineage>
</organism>
<dbReference type="InterPro" id="IPR036188">
    <property type="entry name" value="FAD/NAD-bd_sf"/>
</dbReference>
<dbReference type="SUPFAM" id="SSF53335">
    <property type="entry name" value="S-adenosyl-L-methionine-dependent methyltransferases"/>
    <property type="match status" value="1"/>
</dbReference>
<dbReference type="PANTHER" id="PTHR43667:SF2">
    <property type="entry name" value="FATTY ACID C-METHYL TRANSFERASE"/>
    <property type="match status" value="1"/>
</dbReference>
<dbReference type="PANTHER" id="PTHR43667">
    <property type="entry name" value="CYCLOPROPANE-FATTY-ACYL-PHOSPHOLIPID SYNTHASE"/>
    <property type="match status" value="1"/>
</dbReference>
<dbReference type="EMBL" id="CAXAMM010002141">
    <property type="protein sequence ID" value="CAK8994924.1"/>
    <property type="molecule type" value="Genomic_DNA"/>
</dbReference>
<name>A0ABP0I0G8_9DINO</name>
<feature type="domain" description="Amine oxidase" evidence="2">
    <location>
        <begin position="10"/>
        <end position="279"/>
    </location>
</feature>
<protein>
    <submittedName>
        <fullName evidence="3">Tuberculostearic acid methyltransferase UfaA1 (TSA methyltransferase)</fullName>
    </submittedName>
</protein>
<feature type="compositionally biased region" description="Polar residues" evidence="1">
    <location>
        <begin position="1085"/>
        <end position="1095"/>
    </location>
</feature>
<evidence type="ECO:0000256" key="1">
    <source>
        <dbReference type="SAM" id="MobiDB-lite"/>
    </source>
</evidence>
<dbReference type="SUPFAM" id="SSF51905">
    <property type="entry name" value="FAD/NAD(P)-binding domain"/>
    <property type="match status" value="1"/>
</dbReference>
<dbReference type="GO" id="GO:0008168">
    <property type="term" value="F:methyltransferase activity"/>
    <property type="evidence" value="ECO:0007669"/>
    <property type="project" value="UniProtKB-KW"/>
</dbReference>
<dbReference type="Gene3D" id="3.40.50.150">
    <property type="entry name" value="Vaccinia Virus protein VP39"/>
    <property type="match status" value="1"/>
</dbReference>
<dbReference type="GO" id="GO:0032259">
    <property type="term" value="P:methylation"/>
    <property type="evidence" value="ECO:0007669"/>
    <property type="project" value="UniProtKB-KW"/>
</dbReference>
<proteinExistence type="predicted"/>
<dbReference type="Proteomes" id="UP001642464">
    <property type="component" value="Unassembled WGS sequence"/>
</dbReference>
<dbReference type="Pfam" id="PF07103">
    <property type="entry name" value="DUF1365"/>
    <property type="match status" value="1"/>
</dbReference>
<evidence type="ECO:0000259" key="2">
    <source>
        <dbReference type="Pfam" id="PF01593"/>
    </source>
</evidence>
<accession>A0ABP0I0G8</accession>
<keyword evidence="4" id="KW-1185">Reference proteome</keyword>
<keyword evidence="3" id="KW-0808">Transferase</keyword>